<feature type="chain" id="PRO_5013336430" evidence="1">
    <location>
        <begin position="21"/>
        <end position="390"/>
    </location>
</feature>
<protein>
    <submittedName>
        <fullName evidence="3">Transglutaminase-like superfamily protein</fullName>
    </submittedName>
</protein>
<dbReference type="InterPro" id="IPR038765">
    <property type="entry name" value="Papain-like_cys_pep_sf"/>
</dbReference>
<dbReference type="PANTHER" id="PTHR46333">
    <property type="entry name" value="CYTOKINESIS PROTEIN 3"/>
    <property type="match status" value="1"/>
</dbReference>
<dbReference type="STRING" id="271157.SAMN05444396_10287"/>
<keyword evidence="1" id="KW-0732">Signal</keyword>
<dbReference type="Pfam" id="PF01841">
    <property type="entry name" value="Transglut_core"/>
    <property type="match status" value="1"/>
</dbReference>
<evidence type="ECO:0000313" key="3">
    <source>
        <dbReference type="EMBL" id="SHF85601.1"/>
    </source>
</evidence>
<reference evidence="4" key="1">
    <citation type="submission" date="2016-11" db="EMBL/GenBank/DDBJ databases">
        <authorList>
            <person name="Varghese N."/>
            <person name="Submissions S."/>
        </authorList>
    </citation>
    <scope>NUCLEOTIDE SEQUENCE [LARGE SCALE GENOMIC DNA]</scope>
    <source>
        <strain evidence="4">DSM 19741</strain>
    </source>
</reference>
<dbReference type="SUPFAM" id="SSF54001">
    <property type="entry name" value="Cysteine proteinases"/>
    <property type="match status" value="1"/>
</dbReference>
<dbReference type="AlphaFoldDB" id="A0A1M5F361"/>
<dbReference type="GO" id="GO:0005737">
    <property type="term" value="C:cytoplasm"/>
    <property type="evidence" value="ECO:0007669"/>
    <property type="project" value="TreeGrafter"/>
</dbReference>
<accession>A0A1M5F361</accession>
<evidence type="ECO:0000259" key="2">
    <source>
        <dbReference type="SMART" id="SM00460"/>
    </source>
</evidence>
<evidence type="ECO:0000256" key="1">
    <source>
        <dbReference type="SAM" id="SignalP"/>
    </source>
</evidence>
<keyword evidence="4" id="KW-1185">Reference proteome</keyword>
<gene>
    <name evidence="3" type="ORF">SAMN05444396_10287</name>
</gene>
<dbReference type="Gene3D" id="3.10.620.30">
    <property type="match status" value="1"/>
</dbReference>
<dbReference type="InterPro" id="IPR052557">
    <property type="entry name" value="CAP/Cytokinesis_protein"/>
</dbReference>
<name>A0A1M5F361_9FLAO</name>
<sequence length="390" mass="44536">MKNLYILFLFSLFASSFAQATADYAAIDSQMALIPVNSSVNTTAIANYIDSHFKNETDKVRASFYWTASSISYDVANMFAIDFSTSTQEKIEGTLKSKKGVCIHYAEVFNDINSKMGIQSYVIDGYTKKEGKVGDLAHAWNAVQIDNKWYVFDPTWGSGYVNKGKFFKKLNNSYFKVDPVKMIVSHIPFDYLWQFLNYPVTNAEFYAGKTQINKVKKYFDFENEIAKYVSLSETDQLFEAAERIQKNGLKNGMIAERYQGKKEQLGNLRNNISIEKLNAIVSEMNEAVVLLNDFIYYRNNKFKPSFPDAEISRMIQLPKEKLKKCLDDIYKVGSVVEENEAQVAAMKKNISNAAAQAEEHLEFVESYLSKSKLVRKTMFSKSSWFGIPLN</sequence>
<organism evidence="3 4">
    <name type="scientific">Flavobacterium segetis</name>
    <dbReference type="NCBI Taxonomy" id="271157"/>
    <lineage>
        <taxon>Bacteria</taxon>
        <taxon>Pseudomonadati</taxon>
        <taxon>Bacteroidota</taxon>
        <taxon>Flavobacteriia</taxon>
        <taxon>Flavobacteriales</taxon>
        <taxon>Flavobacteriaceae</taxon>
        <taxon>Flavobacterium</taxon>
    </lineage>
</organism>
<dbReference type="InterPro" id="IPR002931">
    <property type="entry name" value="Transglutaminase-like"/>
</dbReference>
<dbReference type="PANTHER" id="PTHR46333:SF2">
    <property type="entry name" value="CYTOKINESIS PROTEIN 3"/>
    <property type="match status" value="1"/>
</dbReference>
<dbReference type="OrthoDB" id="9788327at2"/>
<dbReference type="RefSeq" id="WP_072987981.1">
    <property type="nucleotide sequence ID" value="NZ_FQWE01000002.1"/>
</dbReference>
<proteinExistence type="predicted"/>
<dbReference type="Proteomes" id="UP000184036">
    <property type="component" value="Unassembled WGS sequence"/>
</dbReference>
<evidence type="ECO:0000313" key="4">
    <source>
        <dbReference type="Proteomes" id="UP000184036"/>
    </source>
</evidence>
<feature type="domain" description="Transglutaminase-like" evidence="2">
    <location>
        <begin position="94"/>
        <end position="156"/>
    </location>
</feature>
<dbReference type="EMBL" id="FQWE01000002">
    <property type="protein sequence ID" value="SHF85601.1"/>
    <property type="molecule type" value="Genomic_DNA"/>
</dbReference>
<dbReference type="SMART" id="SM00460">
    <property type="entry name" value="TGc"/>
    <property type="match status" value="1"/>
</dbReference>
<feature type="signal peptide" evidence="1">
    <location>
        <begin position="1"/>
        <end position="20"/>
    </location>
</feature>